<proteinExistence type="predicted"/>
<dbReference type="RefSeq" id="WP_137644330.1">
    <property type="nucleotide sequence ID" value="NZ_BAABRM010000004.1"/>
</dbReference>
<evidence type="ECO:0000313" key="2">
    <source>
        <dbReference type="EMBL" id="MFC0422855.1"/>
    </source>
</evidence>
<name>A0ABV6K088_9LACO</name>
<sequence>MFEDYLLRLFSVTPRRAKAIFNVLRGRRTVSTLFAGLTYGCLDQLDSWHGVPLERFLATAEALVNQGFLASPQPGYLQLTPDGQQRVAATTLYRPVALSAFQTVAVRQFAAEAQLALQVVSEAVHQQRRYYPVTTDPKTQARVKAWVRQQSRTREVAAAVYAGLHAFLGQLDPQLAAIFVASLTGYRQPGLTDAQLGVRFDRQPIELLMIRKDLTCQWVAWLQSHPKDPLAGLLAPLVKASPVSTSAQRTVRDFSQSGDLNQIAQNRRLKPSTVREHLLEAAILTPRFPFKRVLSPAVLTQLSDGFGGRQDVADWQFAEAQAVNAQLTFFEFRLYQIMRCHDATS</sequence>
<accession>A0ABV6K088</accession>
<dbReference type="Pfam" id="PF14493">
    <property type="entry name" value="HTH_40"/>
    <property type="match status" value="1"/>
</dbReference>
<feature type="domain" description="Helicase Helix-turn-helix" evidence="1">
    <location>
        <begin position="246"/>
        <end position="335"/>
    </location>
</feature>
<gene>
    <name evidence="2" type="ORF">ACFFGS_01505</name>
</gene>
<dbReference type="InterPro" id="IPR029491">
    <property type="entry name" value="Helicase_HTH"/>
</dbReference>
<reference evidence="2 3" key="1">
    <citation type="submission" date="2024-09" db="EMBL/GenBank/DDBJ databases">
        <authorList>
            <person name="Sun Q."/>
            <person name="Mori K."/>
        </authorList>
    </citation>
    <scope>NUCLEOTIDE SEQUENCE [LARGE SCALE GENOMIC DNA]</scope>
    <source>
        <strain evidence="2 3">TBRC 4575</strain>
    </source>
</reference>
<evidence type="ECO:0000313" key="3">
    <source>
        <dbReference type="Proteomes" id="UP001589855"/>
    </source>
</evidence>
<evidence type="ECO:0000259" key="1">
    <source>
        <dbReference type="Pfam" id="PF14493"/>
    </source>
</evidence>
<protein>
    <submittedName>
        <fullName evidence="2">Helix-turn-helix domain-containing protein</fullName>
    </submittedName>
</protein>
<dbReference type="Proteomes" id="UP001589855">
    <property type="component" value="Unassembled WGS sequence"/>
</dbReference>
<keyword evidence="3" id="KW-1185">Reference proteome</keyword>
<comment type="caution">
    <text evidence="2">The sequence shown here is derived from an EMBL/GenBank/DDBJ whole genome shotgun (WGS) entry which is preliminary data.</text>
</comment>
<dbReference type="EMBL" id="JBHLUK010000005">
    <property type="protein sequence ID" value="MFC0422855.1"/>
    <property type="molecule type" value="Genomic_DNA"/>
</dbReference>
<organism evidence="2 3">
    <name type="scientific">Lactiplantibacillus plajomi</name>
    <dbReference type="NCBI Taxonomy" id="1457217"/>
    <lineage>
        <taxon>Bacteria</taxon>
        <taxon>Bacillati</taxon>
        <taxon>Bacillota</taxon>
        <taxon>Bacilli</taxon>
        <taxon>Lactobacillales</taxon>
        <taxon>Lactobacillaceae</taxon>
        <taxon>Lactiplantibacillus</taxon>
    </lineage>
</organism>